<dbReference type="PANTHER" id="PTHR39087">
    <property type="entry name" value="UPF0104 MEMBRANE PROTEIN MJ1595"/>
    <property type="match status" value="1"/>
</dbReference>
<feature type="transmembrane region" description="Helical" evidence="6">
    <location>
        <begin position="310"/>
        <end position="329"/>
    </location>
</feature>
<name>A0ABY5DW20_9ACTN</name>
<feature type="transmembrane region" description="Helical" evidence="6">
    <location>
        <begin position="175"/>
        <end position="196"/>
    </location>
</feature>
<keyword evidence="8" id="KW-1185">Reference proteome</keyword>
<evidence type="ECO:0000256" key="4">
    <source>
        <dbReference type="ARBA" id="ARBA00022989"/>
    </source>
</evidence>
<feature type="transmembrane region" description="Helical" evidence="6">
    <location>
        <begin position="216"/>
        <end position="247"/>
    </location>
</feature>
<dbReference type="Proteomes" id="UP001056035">
    <property type="component" value="Chromosome"/>
</dbReference>
<reference evidence="7 8" key="1">
    <citation type="submission" date="2022-06" db="EMBL/GenBank/DDBJ databases">
        <title>Paraconexibacter antarcticus.</title>
        <authorList>
            <person name="Kim C.S."/>
        </authorList>
    </citation>
    <scope>NUCLEOTIDE SEQUENCE [LARGE SCALE GENOMIC DNA]</scope>
    <source>
        <strain evidence="7 8">02-257</strain>
    </source>
</reference>
<evidence type="ECO:0000256" key="3">
    <source>
        <dbReference type="ARBA" id="ARBA00022692"/>
    </source>
</evidence>
<comment type="subcellular location">
    <subcellularLocation>
        <location evidence="1">Cell membrane</location>
        <topology evidence="1">Multi-pass membrane protein</topology>
    </subcellularLocation>
</comment>
<sequence>MTGAEMLQRPPEADADAVVLPERTSGARHHVRTMAGLAVSVVALGAVIWWATKQETPTFPSSPRHLALLGVAVLVHIGATLARGWRWHVVLRSAGVQHDAIDAYALTTVGYMGNTVLPARGGEVLRTVLLGQRSSARKREILGSIVAERLLDVAALAVLFVVVTFGGVAGAPVGLAPAIASMVAALLAGVGLVVYLRGRRAGRWTAFADRIRPFVLSVRAMLGATGLLLLLVSSAIWLSEGVIFFLVGRSLELAISLPEAAFLVVIGSFFALIPAAPGYVGTYDAAVLFGLKALGISGGASIGFTILVRFVLFVPVTVVGLLFMLFRYGGLARVAGRLRLARRGPSPQTTSTKDPIS</sequence>
<feature type="transmembrane region" description="Helical" evidence="6">
    <location>
        <begin position="285"/>
        <end position="304"/>
    </location>
</feature>
<keyword evidence="5 6" id="KW-0472">Membrane</keyword>
<dbReference type="InterPro" id="IPR022791">
    <property type="entry name" value="L-PG_synthase/AglD"/>
</dbReference>
<keyword evidence="4 6" id="KW-1133">Transmembrane helix</keyword>
<evidence type="ECO:0000256" key="1">
    <source>
        <dbReference type="ARBA" id="ARBA00004651"/>
    </source>
</evidence>
<protein>
    <submittedName>
        <fullName evidence="7">Flippase-like domain-containing protein</fullName>
    </submittedName>
</protein>
<feature type="transmembrane region" description="Helical" evidence="6">
    <location>
        <begin position="64"/>
        <end position="82"/>
    </location>
</feature>
<keyword evidence="3 6" id="KW-0812">Transmembrane</keyword>
<organism evidence="7 8">
    <name type="scientific">Paraconexibacter antarcticus</name>
    <dbReference type="NCBI Taxonomy" id="2949664"/>
    <lineage>
        <taxon>Bacteria</taxon>
        <taxon>Bacillati</taxon>
        <taxon>Actinomycetota</taxon>
        <taxon>Thermoleophilia</taxon>
        <taxon>Solirubrobacterales</taxon>
        <taxon>Paraconexibacteraceae</taxon>
        <taxon>Paraconexibacter</taxon>
    </lineage>
</organism>
<feature type="transmembrane region" description="Helical" evidence="6">
    <location>
        <begin position="33"/>
        <end position="52"/>
    </location>
</feature>
<evidence type="ECO:0000256" key="2">
    <source>
        <dbReference type="ARBA" id="ARBA00022475"/>
    </source>
</evidence>
<feature type="transmembrane region" description="Helical" evidence="6">
    <location>
        <begin position="150"/>
        <end position="169"/>
    </location>
</feature>
<dbReference type="NCBIfam" id="TIGR00374">
    <property type="entry name" value="flippase-like domain"/>
    <property type="match status" value="1"/>
</dbReference>
<evidence type="ECO:0000256" key="6">
    <source>
        <dbReference type="SAM" id="Phobius"/>
    </source>
</evidence>
<dbReference type="PANTHER" id="PTHR39087:SF2">
    <property type="entry name" value="UPF0104 MEMBRANE PROTEIN MJ1595"/>
    <property type="match status" value="1"/>
</dbReference>
<keyword evidence="2" id="KW-1003">Cell membrane</keyword>
<dbReference type="Pfam" id="PF03706">
    <property type="entry name" value="LPG_synthase_TM"/>
    <property type="match status" value="1"/>
</dbReference>
<evidence type="ECO:0000313" key="8">
    <source>
        <dbReference type="Proteomes" id="UP001056035"/>
    </source>
</evidence>
<gene>
    <name evidence="7" type="ORF">NBH00_02340</name>
</gene>
<dbReference type="RefSeq" id="WP_254571747.1">
    <property type="nucleotide sequence ID" value="NZ_CP098502.1"/>
</dbReference>
<feature type="transmembrane region" description="Helical" evidence="6">
    <location>
        <begin position="253"/>
        <end position="273"/>
    </location>
</feature>
<dbReference type="EMBL" id="CP098502">
    <property type="protein sequence ID" value="UTI65057.1"/>
    <property type="molecule type" value="Genomic_DNA"/>
</dbReference>
<evidence type="ECO:0000313" key="7">
    <source>
        <dbReference type="EMBL" id="UTI65057.1"/>
    </source>
</evidence>
<proteinExistence type="predicted"/>
<evidence type="ECO:0000256" key="5">
    <source>
        <dbReference type="ARBA" id="ARBA00023136"/>
    </source>
</evidence>
<accession>A0ABY5DW20</accession>